<protein>
    <recommendedName>
        <fullName evidence="4">Transmembrane protein</fullName>
    </recommendedName>
</protein>
<gene>
    <name evidence="2" type="ORF">CUB97_05675</name>
</gene>
<accession>A0A2M8M995</accession>
<evidence type="ECO:0008006" key="4">
    <source>
        <dbReference type="Google" id="ProtNLM"/>
    </source>
</evidence>
<evidence type="ECO:0000313" key="3">
    <source>
        <dbReference type="Proteomes" id="UP000228641"/>
    </source>
</evidence>
<dbReference type="EMBL" id="PGGD01000001">
    <property type="protein sequence ID" value="PJF00773.1"/>
    <property type="molecule type" value="Genomic_DNA"/>
</dbReference>
<name>A0A2M8M995_PREIN</name>
<dbReference type="Proteomes" id="UP000228641">
    <property type="component" value="Unassembled WGS sequence"/>
</dbReference>
<sequence length="65" mass="8062">MLCTKFSIVIYTFLLVVCQIYEFYFKRIAQFRKYYALNKQVFVFQFIIKYCNIVLLSIFDKFLQF</sequence>
<reference evidence="2 3" key="1">
    <citation type="submission" date="2017-11" db="EMBL/GenBank/DDBJ databases">
        <title>Genome sequencing of Prevotella intermedia KCOM 1779.</title>
        <authorList>
            <person name="Kook J.-K."/>
            <person name="Park S.-N."/>
            <person name="Lim Y.K."/>
        </authorList>
    </citation>
    <scope>NUCLEOTIDE SEQUENCE [LARGE SCALE GENOMIC DNA]</scope>
    <source>
        <strain evidence="2 3">KCOM 1779</strain>
    </source>
</reference>
<keyword evidence="1" id="KW-0472">Membrane</keyword>
<dbReference type="AlphaFoldDB" id="A0A2M8M995"/>
<organism evidence="2 3">
    <name type="scientific">Prevotella intermedia</name>
    <dbReference type="NCBI Taxonomy" id="28131"/>
    <lineage>
        <taxon>Bacteria</taxon>
        <taxon>Pseudomonadati</taxon>
        <taxon>Bacteroidota</taxon>
        <taxon>Bacteroidia</taxon>
        <taxon>Bacteroidales</taxon>
        <taxon>Prevotellaceae</taxon>
        <taxon>Prevotella</taxon>
    </lineage>
</organism>
<feature type="transmembrane region" description="Helical" evidence="1">
    <location>
        <begin position="6"/>
        <end position="25"/>
    </location>
</feature>
<keyword evidence="1" id="KW-1133">Transmembrane helix</keyword>
<comment type="caution">
    <text evidence="2">The sequence shown here is derived from an EMBL/GenBank/DDBJ whole genome shotgun (WGS) entry which is preliminary data.</text>
</comment>
<evidence type="ECO:0000256" key="1">
    <source>
        <dbReference type="SAM" id="Phobius"/>
    </source>
</evidence>
<proteinExistence type="predicted"/>
<evidence type="ECO:0000313" key="2">
    <source>
        <dbReference type="EMBL" id="PJF00773.1"/>
    </source>
</evidence>
<keyword evidence="1" id="KW-0812">Transmembrane</keyword>
<feature type="transmembrane region" description="Helical" evidence="1">
    <location>
        <begin position="37"/>
        <end position="59"/>
    </location>
</feature>